<evidence type="ECO:0000313" key="3">
    <source>
        <dbReference type="Proteomes" id="UP000715095"/>
    </source>
</evidence>
<protein>
    <submittedName>
        <fullName evidence="2">Sel1 repeat family protein</fullName>
    </submittedName>
</protein>
<evidence type="ECO:0000256" key="1">
    <source>
        <dbReference type="SAM" id="SignalP"/>
    </source>
</evidence>
<dbReference type="InterPro" id="IPR052945">
    <property type="entry name" value="Mitotic_Regulator"/>
</dbReference>
<dbReference type="Proteomes" id="UP000715095">
    <property type="component" value="Unassembled WGS sequence"/>
</dbReference>
<dbReference type="EMBL" id="JACJJC010000007">
    <property type="protein sequence ID" value="MBM6704025.1"/>
    <property type="molecule type" value="Genomic_DNA"/>
</dbReference>
<accession>A0ABS2DRS6</accession>
<dbReference type="SMART" id="SM00671">
    <property type="entry name" value="SEL1"/>
    <property type="match status" value="5"/>
</dbReference>
<dbReference type="RefSeq" id="WP_205102491.1">
    <property type="nucleotide sequence ID" value="NZ_JACJJC010000007.1"/>
</dbReference>
<gene>
    <name evidence="2" type="ORF">H6A60_05935</name>
</gene>
<feature type="chain" id="PRO_5047525891" evidence="1">
    <location>
        <begin position="29"/>
        <end position="254"/>
    </location>
</feature>
<dbReference type="SUPFAM" id="SSF81901">
    <property type="entry name" value="HCP-like"/>
    <property type="match status" value="1"/>
</dbReference>
<dbReference type="PANTHER" id="PTHR43628:SF1">
    <property type="entry name" value="CHITIN SYNTHASE REGULATORY FACTOR 2-RELATED"/>
    <property type="match status" value="1"/>
</dbReference>
<keyword evidence="3" id="KW-1185">Reference proteome</keyword>
<keyword evidence="1" id="KW-0732">Signal</keyword>
<evidence type="ECO:0000313" key="2">
    <source>
        <dbReference type="EMBL" id="MBM6704025.1"/>
    </source>
</evidence>
<feature type="signal peptide" evidence="1">
    <location>
        <begin position="1"/>
        <end position="28"/>
    </location>
</feature>
<sequence length="254" mass="27664">MAIQMSKLGLLFAGVGAAVVLAAGPAFADTEAGLRYLKAGDHVNALKELKVAAQKDDTTAMLWIGRILEKGFTGQKRQPLEATYWWEKAAYLGDPEAMLELSHAYRNGFGVKLDWPQAYVWDKKAVELGNVQAMRNMGDYYVLGQFVEKDPTEGARWYYRAALKGNLSAYMALSELLLNGNGVALDRPAALTLLVAASKPVDGQAANRNAAADARNLRHALNAEEKARAEKLTLKAVLDSLKDLDPKAWEAAAK</sequence>
<dbReference type="InterPro" id="IPR011990">
    <property type="entry name" value="TPR-like_helical_dom_sf"/>
</dbReference>
<dbReference type="Pfam" id="PF08238">
    <property type="entry name" value="Sel1"/>
    <property type="match status" value="4"/>
</dbReference>
<proteinExistence type="predicted"/>
<comment type="caution">
    <text evidence="2">The sequence shown here is derived from an EMBL/GenBank/DDBJ whole genome shotgun (WGS) entry which is preliminary data.</text>
</comment>
<dbReference type="PANTHER" id="PTHR43628">
    <property type="entry name" value="ACTIVATOR OF C KINASE PROTEIN 1-RELATED"/>
    <property type="match status" value="1"/>
</dbReference>
<reference evidence="2 3" key="1">
    <citation type="journal article" date="2021" name="Sci. Rep.">
        <title>The distribution of antibiotic resistance genes in chicken gut microbiota commensals.</title>
        <authorList>
            <person name="Juricova H."/>
            <person name="Matiasovicova J."/>
            <person name="Kubasova T."/>
            <person name="Cejkova D."/>
            <person name="Rychlik I."/>
        </authorList>
    </citation>
    <scope>NUCLEOTIDE SEQUENCE [LARGE SCALE GENOMIC DNA]</scope>
    <source>
        <strain evidence="2 3">An829</strain>
    </source>
</reference>
<dbReference type="InterPro" id="IPR006597">
    <property type="entry name" value="Sel1-like"/>
</dbReference>
<dbReference type="Gene3D" id="1.25.40.10">
    <property type="entry name" value="Tetratricopeptide repeat domain"/>
    <property type="match status" value="1"/>
</dbReference>
<name>A0ABS2DRS6_9BURK</name>
<organism evidence="2 3">
    <name type="scientific">Sutterella massiliensis</name>
    <dbReference type="NCBI Taxonomy" id="1816689"/>
    <lineage>
        <taxon>Bacteria</taxon>
        <taxon>Pseudomonadati</taxon>
        <taxon>Pseudomonadota</taxon>
        <taxon>Betaproteobacteria</taxon>
        <taxon>Burkholderiales</taxon>
        <taxon>Sutterellaceae</taxon>
        <taxon>Sutterella</taxon>
    </lineage>
</organism>